<dbReference type="AlphaFoldDB" id="A0A6G7GWZ1"/>
<reference evidence="1 2" key="1">
    <citation type="submission" date="2020-02" db="EMBL/GenBank/DDBJ databases">
        <title>Newly sequenced genome of strain CSTR1 showed variability in Candidatus Kuenenia stuttgartiensis genomes.</title>
        <authorList>
            <person name="Ding C."/>
            <person name="Adrian L."/>
        </authorList>
    </citation>
    <scope>NUCLEOTIDE SEQUENCE [LARGE SCALE GENOMIC DNA]</scope>
    <source>
        <strain evidence="1 2">CSTR1</strain>
    </source>
</reference>
<accession>A0A6G7GWZ1</accession>
<organism evidence="1 2">
    <name type="scientific">Kuenenia stuttgartiensis</name>
    <dbReference type="NCBI Taxonomy" id="174633"/>
    <lineage>
        <taxon>Bacteria</taxon>
        <taxon>Pseudomonadati</taxon>
        <taxon>Planctomycetota</taxon>
        <taxon>Candidatus Brocadiia</taxon>
        <taxon>Candidatus Brocadiales</taxon>
        <taxon>Candidatus Brocadiaceae</taxon>
        <taxon>Candidatus Kuenenia</taxon>
    </lineage>
</organism>
<dbReference type="Proteomes" id="UP000501926">
    <property type="component" value="Chromosome"/>
</dbReference>
<evidence type="ECO:0000313" key="2">
    <source>
        <dbReference type="Proteomes" id="UP000501926"/>
    </source>
</evidence>
<name>A0A6G7GWZ1_KUEST</name>
<evidence type="ECO:0000313" key="1">
    <source>
        <dbReference type="EMBL" id="QII14130.1"/>
    </source>
</evidence>
<protein>
    <submittedName>
        <fullName evidence="1">Uncharacterized protein</fullName>
    </submittedName>
</protein>
<gene>
    <name evidence="1" type="ORF">KsCSTR_47530</name>
</gene>
<proteinExistence type="predicted"/>
<sequence>MPLWKSYEIDDYETLEICEYFMMRRILKQNKKNPCRDIQ</sequence>
<dbReference type="EMBL" id="CP049055">
    <property type="protein sequence ID" value="QII14130.1"/>
    <property type="molecule type" value="Genomic_DNA"/>
</dbReference>